<evidence type="ECO:0000256" key="2">
    <source>
        <dbReference type="ARBA" id="ARBA00008025"/>
    </source>
</evidence>
<dbReference type="GO" id="GO:0003697">
    <property type="term" value="F:single-stranded DNA binding"/>
    <property type="evidence" value="ECO:0007669"/>
    <property type="project" value="InterPro"/>
</dbReference>
<gene>
    <name evidence="19" type="ORF">DVH24_011065</name>
</gene>
<dbReference type="InterPro" id="IPR000424">
    <property type="entry name" value="Primosome_PriB/ssb"/>
</dbReference>
<dbReference type="InterPro" id="IPR051097">
    <property type="entry name" value="Synaptobrevin-like_transport"/>
</dbReference>
<evidence type="ECO:0000256" key="16">
    <source>
        <dbReference type="SAM" id="Phobius"/>
    </source>
</evidence>
<dbReference type="FunFam" id="3.30.450.50:FF:000002">
    <property type="entry name" value="Vesicle-associated membrane protein 722"/>
    <property type="match status" value="1"/>
</dbReference>
<dbReference type="SMART" id="SM01270">
    <property type="entry name" value="Longin"/>
    <property type="match status" value="1"/>
</dbReference>
<dbReference type="PROSITE" id="PS00417">
    <property type="entry name" value="SYNAPTOBREVIN"/>
    <property type="match status" value="1"/>
</dbReference>
<evidence type="ECO:0000256" key="1">
    <source>
        <dbReference type="ARBA" id="ARBA00004521"/>
    </source>
</evidence>
<keyword evidence="20" id="KW-1185">Reference proteome</keyword>
<feature type="compositionally biased region" description="Pro residues" evidence="15">
    <location>
        <begin position="70"/>
        <end position="80"/>
    </location>
</feature>
<keyword evidence="10 16" id="KW-0472">Membrane</keyword>
<dbReference type="Gene3D" id="2.40.50.140">
    <property type="entry name" value="Nucleic acid-binding proteins"/>
    <property type="match status" value="1"/>
</dbReference>
<evidence type="ECO:0000256" key="7">
    <source>
        <dbReference type="ARBA" id="ARBA00022927"/>
    </source>
</evidence>
<keyword evidence="9 13" id="KW-0238">DNA-binding</keyword>
<dbReference type="InterPro" id="IPR001388">
    <property type="entry name" value="Synaptobrevin-like"/>
</dbReference>
<evidence type="ECO:0000256" key="3">
    <source>
        <dbReference type="ARBA" id="ARBA00022448"/>
    </source>
</evidence>
<dbReference type="PROSITE" id="PS50892">
    <property type="entry name" value="V_SNARE"/>
    <property type="match status" value="1"/>
</dbReference>
<dbReference type="SUPFAM" id="SSF64356">
    <property type="entry name" value="SNARE-like"/>
    <property type="match status" value="1"/>
</dbReference>
<keyword evidence="5 16" id="KW-0812">Transmembrane</keyword>
<evidence type="ECO:0000256" key="11">
    <source>
        <dbReference type="ARBA" id="ARBA00037493"/>
    </source>
</evidence>
<dbReference type="GO" id="GO:0015031">
    <property type="term" value="P:protein transport"/>
    <property type="evidence" value="ECO:0007669"/>
    <property type="project" value="UniProtKB-KW"/>
</dbReference>
<keyword evidence="7" id="KW-0653">Protein transport</keyword>
<evidence type="ECO:0000256" key="4">
    <source>
        <dbReference type="ARBA" id="ARBA00022475"/>
    </source>
</evidence>
<evidence type="ECO:0000313" key="19">
    <source>
        <dbReference type="EMBL" id="RXH98740.1"/>
    </source>
</evidence>
<comment type="subcellular location">
    <subcellularLocation>
        <location evidence="1">Cell membrane</location>
        <topology evidence="1">Single-pass type IV membrane protein</topology>
    </subcellularLocation>
    <subcellularLocation>
        <location evidence="12">Early endosome membrane</location>
        <topology evidence="12">Single-pass type IV membrane protein</topology>
    </subcellularLocation>
</comment>
<dbReference type="Proteomes" id="UP000290289">
    <property type="component" value="Chromosome 5"/>
</dbReference>
<keyword evidence="14" id="KW-0175">Coiled coil</keyword>
<name>A0A498JTG0_MALDO</name>
<organism evidence="19 20">
    <name type="scientific">Malus domestica</name>
    <name type="common">Apple</name>
    <name type="synonym">Pyrus malus</name>
    <dbReference type="NCBI Taxonomy" id="3750"/>
    <lineage>
        <taxon>Eukaryota</taxon>
        <taxon>Viridiplantae</taxon>
        <taxon>Streptophyta</taxon>
        <taxon>Embryophyta</taxon>
        <taxon>Tracheophyta</taxon>
        <taxon>Spermatophyta</taxon>
        <taxon>Magnoliopsida</taxon>
        <taxon>eudicotyledons</taxon>
        <taxon>Gunneridae</taxon>
        <taxon>Pentapetalae</taxon>
        <taxon>rosids</taxon>
        <taxon>fabids</taxon>
        <taxon>Rosales</taxon>
        <taxon>Rosaceae</taxon>
        <taxon>Amygdaloideae</taxon>
        <taxon>Maleae</taxon>
        <taxon>Malus</taxon>
    </lineage>
</organism>
<comment type="similarity">
    <text evidence="2">Belongs to the synaptobrevin family.</text>
</comment>
<evidence type="ECO:0000256" key="8">
    <source>
        <dbReference type="ARBA" id="ARBA00022989"/>
    </source>
</evidence>
<feature type="region of interest" description="Disordered" evidence="15">
    <location>
        <begin position="52"/>
        <end position="82"/>
    </location>
</feature>
<reference evidence="19 20" key="1">
    <citation type="submission" date="2018-10" db="EMBL/GenBank/DDBJ databases">
        <title>A high-quality apple genome assembly.</title>
        <authorList>
            <person name="Hu J."/>
        </authorList>
    </citation>
    <scope>NUCLEOTIDE SEQUENCE [LARGE SCALE GENOMIC DNA]</scope>
    <source>
        <strain evidence="20">cv. HFTH1</strain>
        <tissue evidence="19">Young leaf</tissue>
    </source>
</reference>
<dbReference type="PANTHER" id="PTHR21136:SF92">
    <property type="entry name" value="LONGIN DOMAIN-CONTAINING PROTEIN"/>
    <property type="match status" value="1"/>
</dbReference>
<dbReference type="AlphaFoldDB" id="A0A498JTG0"/>
<evidence type="ECO:0000256" key="6">
    <source>
        <dbReference type="ARBA" id="ARBA00022753"/>
    </source>
</evidence>
<evidence type="ECO:0000256" key="12">
    <source>
        <dbReference type="ARBA" id="ARBA00037832"/>
    </source>
</evidence>
<dbReference type="CDD" id="cd15843">
    <property type="entry name" value="R-SNARE"/>
    <property type="match status" value="1"/>
</dbReference>
<evidence type="ECO:0008006" key="21">
    <source>
        <dbReference type="Google" id="ProtNLM"/>
    </source>
</evidence>
<keyword evidence="8 16" id="KW-1133">Transmembrane helix</keyword>
<dbReference type="GO" id="GO:0031901">
    <property type="term" value="C:early endosome membrane"/>
    <property type="evidence" value="ECO:0007669"/>
    <property type="project" value="UniProtKB-SubCell"/>
</dbReference>
<keyword evidence="4" id="KW-1003">Cell membrane</keyword>
<dbReference type="InterPro" id="IPR011012">
    <property type="entry name" value="Longin-like_dom_sf"/>
</dbReference>
<comment type="function">
    <text evidence="11">Involved in the targeting and/or fusion of transport vesicles to their target membrane.</text>
</comment>
<dbReference type="InterPro" id="IPR012340">
    <property type="entry name" value="NA-bd_OB-fold"/>
</dbReference>
<feature type="transmembrane region" description="Helical" evidence="16">
    <location>
        <begin position="611"/>
        <end position="635"/>
    </location>
</feature>
<feature type="domain" description="V-SNARE coiled-coil homology" evidence="18">
    <location>
        <begin position="547"/>
        <end position="607"/>
    </location>
</feature>
<dbReference type="EMBL" id="RDQH01000331">
    <property type="protein sequence ID" value="RXH98740.1"/>
    <property type="molecule type" value="Genomic_DNA"/>
</dbReference>
<dbReference type="PROSITE" id="PS50935">
    <property type="entry name" value="SSB"/>
    <property type="match status" value="1"/>
</dbReference>
<dbReference type="Gene3D" id="1.20.5.110">
    <property type="match status" value="1"/>
</dbReference>
<proteinExistence type="inferred from homology"/>
<sequence length="638" mass="72470">MWNESLQGPDKSKKRRLVSAMNSISRAIQTRKRLLSRPLLLLQSHFSTTATKPKTSTTYTVTKPRFKSKPPQPPPNPDLPAPTQVPFQPKVANSVRLIGHVRTPLQVVRTPDGKVLAATVLTSSCSSPGYTFRIPIVFEGDLAHTADLHLKDSDFVFVAGSLRSDLENLSAAEDQARLQVLVHTLNFVEESYQLNKSSKADRQEERTTDHTVVYDDRDQSWKKDLLAWKDLLAKPHEWWDIRLKEDPKAAAFERKNNGELLWINDKTPELILNKLDSLTFDKKPIPDSQKPETQKPISDTRETILRNDGDSTLGSWSDLLSNPKQWWDCRSKKLNGLVKPNYPDFKRKEGGHALWLEKAPKSVLSELEGLHFDVQIQKSKQVKESKGEDSWKNLVENPDKWWDNRLNKAESRRLEQKMGQKALIYAFVARGTVVLAEYTEFSGNFNSIAFQCLQKLPATNNKFTYNCDGHTFNYLVDNGYTYCVVADESSGRQVPIAFLERVKDDFVAKYGAGKAATAAANSLNKEFGSKLKEHMQYCVDHPEEISKLAKVKAQVSEVKGVMMENIEKVLDRGEKIELLVDKTENLHQQAQDFRTVGTKMRRKMWLQNMKVKLIVLGILIALILIIILSICHGFNCGK</sequence>
<dbReference type="GO" id="GO:0005886">
    <property type="term" value="C:plasma membrane"/>
    <property type="evidence" value="ECO:0007669"/>
    <property type="project" value="UniProtKB-SubCell"/>
</dbReference>
<dbReference type="FunFam" id="1.20.5.110:FF:000010">
    <property type="entry name" value="Vesicle-associated membrane protein 726"/>
    <property type="match status" value="1"/>
</dbReference>
<dbReference type="SUPFAM" id="SSF58038">
    <property type="entry name" value="SNARE fusion complex"/>
    <property type="match status" value="1"/>
</dbReference>
<keyword evidence="3" id="KW-0813">Transport</keyword>
<evidence type="ECO:0000256" key="5">
    <source>
        <dbReference type="ARBA" id="ARBA00022692"/>
    </source>
</evidence>
<dbReference type="STRING" id="3750.A0A498JTG0"/>
<evidence type="ECO:0000256" key="14">
    <source>
        <dbReference type="PROSITE-ProRule" id="PRU00290"/>
    </source>
</evidence>
<protein>
    <recommendedName>
        <fullName evidence="21">V-SNARE coiled-coil homology domain-containing protein</fullName>
    </recommendedName>
</protein>
<evidence type="ECO:0000313" key="20">
    <source>
        <dbReference type="Proteomes" id="UP000290289"/>
    </source>
</evidence>
<feature type="domain" description="Longin" evidence="17">
    <location>
        <begin position="427"/>
        <end position="531"/>
    </location>
</feature>
<dbReference type="CDD" id="cd14824">
    <property type="entry name" value="Longin"/>
    <property type="match status" value="1"/>
</dbReference>
<evidence type="ECO:0000259" key="17">
    <source>
        <dbReference type="PROSITE" id="PS50859"/>
    </source>
</evidence>
<evidence type="ECO:0000256" key="10">
    <source>
        <dbReference type="ARBA" id="ARBA00023136"/>
    </source>
</evidence>
<evidence type="ECO:0000256" key="9">
    <source>
        <dbReference type="ARBA" id="ARBA00023125"/>
    </source>
</evidence>
<evidence type="ECO:0000256" key="13">
    <source>
        <dbReference type="PROSITE-ProRule" id="PRU00252"/>
    </source>
</evidence>
<dbReference type="Pfam" id="PF00957">
    <property type="entry name" value="Synaptobrevin"/>
    <property type="match status" value="1"/>
</dbReference>
<dbReference type="SUPFAM" id="SSF50249">
    <property type="entry name" value="Nucleic acid-binding proteins"/>
    <property type="match status" value="1"/>
</dbReference>
<dbReference type="PANTHER" id="PTHR21136">
    <property type="entry name" value="SNARE PROTEINS"/>
    <property type="match status" value="1"/>
</dbReference>
<dbReference type="PROSITE" id="PS50859">
    <property type="entry name" value="LONGIN"/>
    <property type="match status" value="1"/>
</dbReference>
<keyword evidence="6" id="KW-0967">Endosome</keyword>
<dbReference type="PRINTS" id="PR00219">
    <property type="entry name" value="SYNAPTOBREVN"/>
</dbReference>
<dbReference type="Pfam" id="PF13774">
    <property type="entry name" value="Longin"/>
    <property type="match status" value="1"/>
</dbReference>
<evidence type="ECO:0000256" key="15">
    <source>
        <dbReference type="SAM" id="MobiDB-lite"/>
    </source>
</evidence>
<dbReference type="Gene3D" id="3.30.450.50">
    <property type="entry name" value="Longin domain"/>
    <property type="match status" value="1"/>
</dbReference>
<dbReference type="InterPro" id="IPR042855">
    <property type="entry name" value="V_SNARE_CC"/>
</dbReference>
<evidence type="ECO:0000259" key="18">
    <source>
        <dbReference type="PROSITE" id="PS50892"/>
    </source>
</evidence>
<dbReference type="InterPro" id="IPR010908">
    <property type="entry name" value="Longin_dom"/>
</dbReference>
<comment type="caution">
    <text evidence="19">The sequence shown here is derived from an EMBL/GenBank/DDBJ whole genome shotgun (WGS) entry which is preliminary data.</text>
</comment>
<feature type="compositionally biased region" description="Low complexity" evidence="15">
    <location>
        <begin position="52"/>
        <end position="63"/>
    </location>
</feature>
<accession>A0A498JTG0</accession>
<dbReference type="GO" id="GO:0016192">
    <property type="term" value="P:vesicle-mediated transport"/>
    <property type="evidence" value="ECO:0007669"/>
    <property type="project" value="InterPro"/>
</dbReference>